<dbReference type="PANTHER" id="PTHR42923">
    <property type="entry name" value="PROTOPORPHYRINOGEN OXIDASE"/>
    <property type="match status" value="1"/>
</dbReference>
<accession>A0ABT6SBJ6</accession>
<dbReference type="Proteomes" id="UP001223978">
    <property type="component" value="Unassembled WGS sequence"/>
</dbReference>
<dbReference type="PANTHER" id="PTHR42923:SF46">
    <property type="entry name" value="AMINE OXIDASE"/>
    <property type="match status" value="1"/>
</dbReference>
<feature type="region of interest" description="Disordered" evidence="1">
    <location>
        <begin position="1"/>
        <end position="33"/>
    </location>
</feature>
<dbReference type="PROSITE" id="PS51318">
    <property type="entry name" value="TAT"/>
    <property type="match status" value="1"/>
</dbReference>
<dbReference type="InterPro" id="IPR002937">
    <property type="entry name" value="Amino_oxidase"/>
</dbReference>
<dbReference type="EMBL" id="JASCIQ010000014">
    <property type="protein sequence ID" value="MDI3405154.1"/>
    <property type="molecule type" value="Genomic_DNA"/>
</dbReference>
<gene>
    <name evidence="3" type="ORF">QIS96_15165</name>
</gene>
<dbReference type="PRINTS" id="PR00419">
    <property type="entry name" value="ADXRDTASE"/>
</dbReference>
<evidence type="ECO:0000259" key="2">
    <source>
        <dbReference type="Pfam" id="PF01593"/>
    </source>
</evidence>
<evidence type="ECO:0000313" key="3">
    <source>
        <dbReference type="EMBL" id="MDI3405154.1"/>
    </source>
</evidence>
<dbReference type="Gene3D" id="3.50.50.60">
    <property type="entry name" value="FAD/NAD(P)-binding domain"/>
    <property type="match status" value="1"/>
</dbReference>
<keyword evidence="4" id="KW-1185">Reference proteome</keyword>
<comment type="caution">
    <text evidence="3">The sequence shown here is derived from an EMBL/GenBank/DDBJ whole genome shotgun (WGS) entry which is preliminary data.</text>
</comment>
<protein>
    <submittedName>
        <fullName evidence="3">FAD-dependent oxidoreductase</fullName>
    </submittedName>
</protein>
<dbReference type="Pfam" id="PF13450">
    <property type="entry name" value="NAD_binding_8"/>
    <property type="match status" value="1"/>
</dbReference>
<dbReference type="InterPro" id="IPR050464">
    <property type="entry name" value="Zeta_carotene_desat/Oxidored"/>
</dbReference>
<dbReference type="Pfam" id="PF01593">
    <property type="entry name" value="Amino_oxidase"/>
    <property type="match status" value="1"/>
</dbReference>
<dbReference type="SUPFAM" id="SSF51905">
    <property type="entry name" value="FAD/NAD(P)-binding domain"/>
    <property type="match status" value="1"/>
</dbReference>
<evidence type="ECO:0000256" key="1">
    <source>
        <dbReference type="SAM" id="MobiDB-lite"/>
    </source>
</evidence>
<proteinExistence type="predicted"/>
<evidence type="ECO:0000313" key="4">
    <source>
        <dbReference type="Proteomes" id="UP001223978"/>
    </source>
</evidence>
<dbReference type="InterPro" id="IPR036188">
    <property type="entry name" value="FAD/NAD-bd_sf"/>
</dbReference>
<feature type="compositionally biased region" description="Basic and acidic residues" evidence="1">
    <location>
        <begin position="1"/>
        <end position="11"/>
    </location>
</feature>
<sequence>MPTKPKPEPKPKLHIGANPEQVRPAPTPNPSRRGVLAATAGAAAVAGLSRPAPPAAAAARTRVAVLGGGVSGLSAAHELAERGYAVTVYEYYDVLGGKARSMDVPDSAADGRRPLPGEHGFRFFPGFYRNLPDTMRRIPYEGSADGVRGNLRNATEELFARHQGRPDLHFPLRRATNPPRVGDLTTTWLRDQITAALDTATKLPAHEVAYFANRLLVHLTSCDARREREWEATPWWDFIRAGDFSEEYRTVLGIGQTRNLVATRAQEASTRTVGRVIIEALILWSLLGRGLDGPDADIDRVLNAPTSEAWIDPWRAHLTSLGVEFAFSSDVREIRYDDRAGRVTGVRITDPDGGAERVVTADHYVQAMPVEHARPTWGPELRAADPQLARCDELRTDWMTGIMFYVRRPVPLVHGHVNCLDSPWAVTAIGQAQFWDGRDFPADYGDGRAADCVSTIVSEWDVPGVLYGKPARACTREEIVEECWAQLKDAVNDSGRALITDDDRLSWFMDPAVTGLGTPNPQNREPLLIHPTGTWRNRPTARTAVPNLFLAGDYVRTDVDLATMEGANESARRAVNALLEQDGSSAEPCRIWELYRPPELEPLKRVDETRFRLGLPNTFDLG</sequence>
<dbReference type="InterPro" id="IPR006311">
    <property type="entry name" value="TAT_signal"/>
</dbReference>
<feature type="domain" description="Amine oxidase" evidence="2">
    <location>
        <begin position="319"/>
        <end position="579"/>
    </location>
</feature>
<reference evidence="3 4" key="1">
    <citation type="submission" date="2023-05" db="EMBL/GenBank/DDBJ databases">
        <title>Draft genome sequence of Streptomyces sp. B-S-A6 isolated from a cave soil in Thailand.</title>
        <authorList>
            <person name="Chamroensaksri N."/>
            <person name="Muangham S."/>
        </authorList>
    </citation>
    <scope>NUCLEOTIDE SEQUENCE [LARGE SCALE GENOMIC DNA]</scope>
    <source>
        <strain evidence="3 4">B-S-A6</strain>
    </source>
</reference>
<dbReference type="RefSeq" id="WP_282543100.1">
    <property type="nucleotide sequence ID" value="NZ_JASCIQ010000014.1"/>
</dbReference>
<organism evidence="3 4">
    <name type="scientific">Streptomyces cavernicola</name>
    <dbReference type="NCBI Taxonomy" id="3043613"/>
    <lineage>
        <taxon>Bacteria</taxon>
        <taxon>Bacillati</taxon>
        <taxon>Actinomycetota</taxon>
        <taxon>Actinomycetes</taxon>
        <taxon>Kitasatosporales</taxon>
        <taxon>Streptomycetaceae</taxon>
        <taxon>Streptomyces</taxon>
    </lineage>
</organism>
<name>A0ABT6SBJ6_9ACTN</name>